<gene>
    <name evidence="2" type="ORF">Q5H93_16475</name>
</gene>
<accession>A0ABT9BI83</accession>
<evidence type="ECO:0000313" key="3">
    <source>
        <dbReference type="Proteomes" id="UP001176429"/>
    </source>
</evidence>
<keyword evidence="1" id="KW-0812">Transmembrane</keyword>
<comment type="caution">
    <text evidence="2">The sequence shown here is derived from an EMBL/GenBank/DDBJ whole genome shotgun (WGS) entry which is preliminary data.</text>
</comment>
<dbReference type="RefSeq" id="WP_305007700.1">
    <property type="nucleotide sequence ID" value="NZ_JAUQSY010000011.1"/>
</dbReference>
<feature type="transmembrane region" description="Helical" evidence="1">
    <location>
        <begin position="18"/>
        <end position="36"/>
    </location>
</feature>
<feature type="transmembrane region" description="Helical" evidence="1">
    <location>
        <begin position="42"/>
        <end position="61"/>
    </location>
</feature>
<dbReference type="Proteomes" id="UP001176429">
    <property type="component" value="Unassembled WGS sequence"/>
</dbReference>
<reference evidence="2" key="1">
    <citation type="submission" date="2023-07" db="EMBL/GenBank/DDBJ databases">
        <authorList>
            <person name="Kim M.K."/>
        </authorList>
    </citation>
    <scope>NUCLEOTIDE SEQUENCE</scope>
    <source>
        <strain evidence="2">ASUV-10-1</strain>
    </source>
</reference>
<keyword evidence="3" id="KW-1185">Reference proteome</keyword>
<proteinExistence type="predicted"/>
<sequence>MLYPALLLLRRRLGMGRATLTVGLLAMLTMSTQLITQLPMQWVWLLPLNLWIVWALGAYLGELIFYQKRFFTGSGYRLAAFHLLLTLSRPTVLLVLHRIAFAVFFVCLIDWYLHRLEQATAFRREKLLRFTALVGVCSYSI</sequence>
<name>A0ABT9BI83_9BACT</name>
<keyword evidence="1" id="KW-1133">Transmembrane helix</keyword>
<dbReference type="EMBL" id="JAUQSY010000011">
    <property type="protein sequence ID" value="MDO7876341.1"/>
    <property type="molecule type" value="Genomic_DNA"/>
</dbReference>
<organism evidence="2 3">
    <name type="scientific">Hymenobacter aranciens</name>
    <dbReference type="NCBI Taxonomy" id="3063996"/>
    <lineage>
        <taxon>Bacteria</taxon>
        <taxon>Pseudomonadati</taxon>
        <taxon>Bacteroidota</taxon>
        <taxon>Cytophagia</taxon>
        <taxon>Cytophagales</taxon>
        <taxon>Hymenobacteraceae</taxon>
        <taxon>Hymenobacter</taxon>
    </lineage>
</organism>
<protein>
    <submittedName>
        <fullName evidence="2">Uncharacterized protein</fullName>
    </submittedName>
</protein>
<evidence type="ECO:0000313" key="2">
    <source>
        <dbReference type="EMBL" id="MDO7876341.1"/>
    </source>
</evidence>
<evidence type="ECO:0000256" key="1">
    <source>
        <dbReference type="SAM" id="Phobius"/>
    </source>
</evidence>
<feature type="transmembrane region" description="Helical" evidence="1">
    <location>
        <begin position="94"/>
        <end position="113"/>
    </location>
</feature>
<keyword evidence="1" id="KW-0472">Membrane</keyword>